<dbReference type="InterPro" id="IPR010088">
    <property type="entry name" value="RNR_flavodoxin"/>
</dbReference>
<evidence type="ECO:0000256" key="4">
    <source>
        <dbReference type="ARBA" id="ARBA00022630"/>
    </source>
</evidence>
<evidence type="ECO:0000313" key="9">
    <source>
        <dbReference type="Proteomes" id="UP001595705"/>
    </source>
</evidence>
<dbReference type="PROSITE" id="PS50902">
    <property type="entry name" value="FLAVODOXIN_LIKE"/>
    <property type="match status" value="1"/>
</dbReference>
<name>A0ABV7XKT9_9GAMM</name>
<dbReference type="NCBIfam" id="TIGR01754">
    <property type="entry name" value="flav_RNR"/>
    <property type="match status" value="1"/>
</dbReference>
<evidence type="ECO:0000313" key="8">
    <source>
        <dbReference type="EMBL" id="MFC3716135.1"/>
    </source>
</evidence>
<evidence type="ECO:0000256" key="5">
    <source>
        <dbReference type="ARBA" id="ARBA00022643"/>
    </source>
</evidence>
<dbReference type="PANTHER" id="PTHR42809:SF1">
    <property type="entry name" value="FLAVODOXIN 1"/>
    <property type="match status" value="1"/>
</dbReference>
<comment type="similarity">
    <text evidence="2">Belongs to the flavodoxin family.</text>
</comment>
<accession>A0ABV7XKT9</accession>
<dbReference type="InterPro" id="IPR029039">
    <property type="entry name" value="Flavoprotein-like_sf"/>
</dbReference>
<comment type="caution">
    <text evidence="8">The sequence shown here is derived from an EMBL/GenBank/DDBJ whole genome shotgun (WGS) entry which is preliminary data.</text>
</comment>
<evidence type="ECO:0000256" key="1">
    <source>
        <dbReference type="ARBA" id="ARBA00001917"/>
    </source>
</evidence>
<keyword evidence="3" id="KW-0813">Transport</keyword>
<dbReference type="EMBL" id="JBHRYA010000007">
    <property type="protein sequence ID" value="MFC3716135.1"/>
    <property type="molecule type" value="Genomic_DNA"/>
</dbReference>
<reference evidence="9" key="1">
    <citation type="journal article" date="2019" name="Int. J. Syst. Evol. Microbiol.">
        <title>The Global Catalogue of Microorganisms (GCM) 10K type strain sequencing project: providing services to taxonomists for standard genome sequencing and annotation.</title>
        <authorList>
            <consortium name="The Broad Institute Genomics Platform"/>
            <consortium name="The Broad Institute Genome Sequencing Center for Infectious Disease"/>
            <person name="Wu L."/>
            <person name="Ma J."/>
        </authorList>
    </citation>
    <scope>NUCLEOTIDE SEQUENCE [LARGE SCALE GENOMIC DNA]</scope>
    <source>
        <strain evidence="9">KCTC 42441</strain>
    </source>
</reference>
<dbReference type="PANTHER" id="PTHR42809">
    <property type="entry name" value="FLAVODOXIN 2"/>
    <property type="match status" value="1"/>
</dbReference>
<sequence length="159" mass="17788">MRILIAFTSLSGNTRDLARRVRARCEERGHAVTWIETDIEGLAAAGPDPRHDLYLLGSWSDNAGRTPPEMKRFIAELVAAVGKPANLAVFGTGETQWGEAYYCGAVRRMAAFFGTRHPRLEIEQMPHGEHDSTKVRRWTDHILDTIETTDHADPARHVA</sequence>
<dbReference type="SUPFAM" id="SSF52218">
    <property type="entry name" value="Flavoproteins"/>
    <property type="match status" value="1"/>
</dbReference>
<dbReference type="Proteomes" id="UP001595705">
    <property type="component" value="Unassembled WGS sequence"/>
</dbReference>
<protein>
    <submittedName>
        <fullName evidence="8">Flavodoxin</fullName>
    </submittedName>
</protein>
<gene>
    <name evidence="8" type="ORF">ACFONC_08230</name>
</gene>
<dbReference type="InterPro" id="IPR050619">
    <property type="entry name" value="Flavodoxin"/>
</dbReference>
<proteinExistence type="inferred from homology"/>
<evidence type="ECO:0000256" key="2">
    <source>
        <dbReference type="ARBA" id="ARBA00005267"/>
    </source>
</evidence>
<evidence type="ECO:0000256" key="6">
    <source>
        <dbReference type="ARBA" id="ARBA00022982"/>
    </source>
</evidence>
<dbReference type="RefSeq" id="WP_386743250.1">
    <property type="nucleotide sequence ID" value="NZ_JBHRYA010000007.1"/>
</dbReference>
<evidence type="ECO:0000256" key="3">
    <source>
        <dbReference type="ARBA" id="ARBA00022448"/>
    </source>
</evidence>
<keyword evidence="6" id="KW-0249">Electron transport</keyword>
<dbReference type="Gene3D" id="3.40.50.360">
    <property type="match status" value="1"/>
</dbReference>
<comment type="cofactor">
    <cofactor evidence="1">
        <name>FMN</name>
        <dbReference type="ChEBI" id="CHEBI:58210"/>
    </cofactor>
</comment>
<organism evidence="8 9">
    <name type="scientific">Luteimonas soli</name>
    <dbReference type="NCBI Taxonomy" id="1648966"/>
    <lineage>
        <taxon>Bacteria</taxon>
        <taxon>Pseudomonadati</taxon>
        <taxon>Pseudomonadota</taxon>
        <taxon>Gammaproteobacteria</taxon>
        <taxon>Lysobacterales</taxon>
        <taxon>Lysobacteraceae</taxon>
        <taxon>Luteimonas</taxon>
    </lineage>
</organism>
<dbReference type="InterPro" id="IPR008254">
    <property type="entry name" value="Flavodoxin/NO_synth"/>
</dbReference>
<keyword evidence="9" id="KW-1185">Reference proteome</keyword>
<dbReference type="NCBIfam" id="NF006747">
    <property type="entry name" value="PRK09271.1"/>
    <property type="match status" value="1"/>
</dbReference>
<keyword evidence="4" id="KW-0285">Flavoprotein</keyword>
<evidence type="ECO:0000259" key="7">
    <source>
        <dbReference type="PROSITE" id="PS50902"/>
    </source>
</evidence>
<feature type="domain" description="Flavodoxin-like" evidence="7">
    <location>
        <begin position="3"/>
        <end position="143"/>
    </location>
</feature>
<keyword evidence="5" id="KW-0288">FMN</keyword>
<dbReference type="Pfam" id="PF00258">
    <property type="entry name" value="Flavodoxin_1"/>
    <property type="match status" value="1"/>
</dbReference>